<dbReference type="Proteomes" id="UP001597079">
    <property type="component" value="Unassembled WGS sequence"/>
</dbReference>
<evidence type="ECO:0000256" key="2">
    <source>
        <dbReference type="ARBA" id="ARBA00023015"/>
    </source>
</evidence>
<dbReference type="InterPro" id="IPR000792">
    <property type="entry name" value="Tscrpt_reg_LuxR_C"/>
</dbReference>
<evidence type="ECO:0000313" key="8">
    <source>
        <dbReference type="EMBL" id="MFD1677888.1"/>
    </source>
</evidence>
<dbReference type="InterPro" id="IPR058245">
    <property type="entry name" value="NreC/VraR/RcsB-like_REC"/>
</dbReference>
<evidence type="ECO:0000256" key="1">
    <source>
        <dbReference type="ARBA" id="ARBA00022553"/>
    </source>
</evidence>
<dbReference type="InterPro" id="IPR016032">
    <property type="entry name" value="Sig_transdc_resp-reg_C-effctor"/>
</dbReference>
<dbReference type="PANTHER" id="PTHR43214">
    <property type="entry name" value="TWO-COMPONENT RESPONSE REGULATOR"/>
    <property type="match status" value="1"/>
</dbReference>
<dbReference type="InterPro" id="IPR039420">
    <property type="entry name" value="WalR-like"/>
</dbReference>
<dbReference type="SUPFAM" id="SSF46894">
    <property type="entry name" value="C-terminal effector domain of the bipartite response regulators"/>
    <property type="match status" value="1"/>
</dbReference>
<dbReference type="RefSeq" id="WP_377945810.1">
    <property type="nucleotide sequence ID" value="NZ_JBHUCX010000099.1"/>
</dbReference>
<reference evidence="9" key="1">
    <citation type="journal article" date="2019" name="Int. J. Syst. Evol. Microbiol.">
        <title>The Global Catalogue of Microorganisms (GCM) 10K type strain sequencing project: providing services to taxonomists for standard genome sequencing and annotation.</title>
        <authorList>
            <consortium name="The Broad Institute Genomics Platform"/>
            <consortium name="The Broad Institute Genome Sequencing Center for Infectious Disease"/>
            <person name="Wu L."/>
            <person name="Ma J."/>
        </authorList>
    </citation>
    <scope>NUCLEOTIDE SEQUENCE [LARGE SCALE GENOMIC DNA]</scope>
    <source>
        <strain evidence="9">CGMCC 1.12286</strain>
    </source>
</reference>
<feature type="modified residue" description="4-aspartylphosphate" evidence="5">
    <location>
        <position position="56"/>
    </location>
</feature>
<proteinExistence type="predicted"/>
<dbReference type="SUPFAM" id="SSF52172">
    <property type="entry name" value="CheY-like"/>
    <property type="match status" value="1"/>
</dbReference>
<dbReference type="SMART" id="SM00448">
    <property type="entry name" value="REC"/>
    <property type="match status" value="1"/>
</dbReference>
<keyword evidence="2" id="KW-0805">Transcription regulation</keyword>
<dbReference type="Pfam" id="PF00196">
    <property type="entry name" value="GerE"/>
    <property type="match status" value="1"/>
</dbReference>
<keyword evidence="1 5" id="KW-0597">Phosphoprotein</keyword>
<evidence type="ECO:0000259" key="7">
    <source>
        <dbReference type="PROSITE" id="PS50110"/>
    </source>
</evidence>
<dbReference type="PROSITE" id="PS00622">
    <property type="entry name" value="HTH_LUXR_1"/>
    <property type="match status" value="1"/>
</dbReference>
<sequence>MKTYDILVADDSESARKAISILLDADPRFHVVAEATNGREAVEKAVQLMPDLVLMDINMPEMNGFEATRVIKRELPYMMVVILSVSDDAADLFEAIRNGAQGYLVKSLQPADWVAYLHGVLAGEVAVTQPIAEKILAEFKTSSDKEAFAISDKLTSREREILQYVSKGQTNKVIAEALYISENTVKNHLKNIMAKLHIKNRVQLAIYARDHVGDA</sequence>
<dbReference type="PROSITE" id="PS50043">
    <property type="entry name" value="HTH_LUXR_2"/>
    <property type="match status" value="1"/>
</dbReference>
<keyword evidence="9" id="KW-1185">Reference proteome</keyword>
<dbReference type="EMBL" id="JBHUCX010000099">
    <property type="protein sequence ID" value="MFD1677888.1"/>
    <property type="molecule type" value="Genomic_DNA"/>
</dbReference>
<dbReference type="Pfam" id="PF00072">
    <property type="entry name" value="Response_reg"/>
    <property type="match status" value="1"/>
</dbReference>
<keyword evidence="4" id="KW-0804">Transcription</keyword>
<dbReference type="Gene3D" id="3.40.50.2300">
    <property type="match status" value="1"/>
</dbReference>
<dbReference type="InterPro" id="IPR011006">
    <property type="entry name" value="CheY-like_superfamily"/>
</dbReference>
<dbReference type="PROSITE" id="PS50110">
    <property type="entry name" value="RESPONSE_REGULATORY"/>
    <property type="match status" value="1"/>
</dbReference>
<evidence type="ECO:0000313" key="9">
    <source>
        <dbReference type="Proteomes" id="UP001597079"/>
    </source>
</evidence>
<comment type="caution">
    <text evidence="8">The sequence shown here is derived from an EMBL/GenBank/DDBJ whole genome shotgun (WGS) entry which is preliminary data.</text>
</comment>
<evidence type="ECO:0000256" key="5">
    <source>
        <dbReference type="PROSITE-ProRule" id="PRU00169"/>
    </source>
</evidence>
<organism evidence="8 9">
    <name type="scientific">Alicyclobacillus fodiniaquatilis</name>
    <dbReference type="NCBI Taxonomy" id="1661150"/>
    <lineage>
        <taxon>Bacteria</taxon>
        <taxon>Bacillati</taxon>
        <taxon>Bacillota</taxon>
        <taxon>Bacilli</taxon>
        <taxon>Bacillales</taxon>
        <taxon>Alicyclobacillaceae</taxon>
        <taxon>Alicyclobacillus</taxon>
    </lineage>
</organism>
<evidence type="ECO:0000259" key="6">
    <source>
        <dbReference type="PROSITE" id="PS50043"/>
    </source>
</evidence>
<feature type="domain" description="HTH luxR-type" evidence="6">
    <location>
        <begin position="147"/>
        <end position="212"/>
    </location>
</feature>
<dbReference type="PRINTS" id="PR00038">
    <property type="entry name" value="HTHLUXR"/>
</dbReference>
<name>A0ABW4JRT8_9BACL</name>
<evidence type="ECO:0000256" key="4">
    <source>
        <dbReference type="ARBA" id="ARBA00023163"/>
    </source>
</evidence>
<dbReference type="CDD" id="cd17535">
    <property type="entry name" value="REC_NarL-like"/>
    <property type="match status" value="1"/>
</dbReference>
<evidence type="ECO:0000256" key="3">
    <source>
        <dbReference type="ARBA" id="ARBA00023125"/>
    </source>
</evidence>
<dbReference type="InterPro" id="IPR001789">
    <property type="entry name" value="Sig_transdc_resp-reg_receiver"/>
</dbReference>
<accession>A0ABW4JRT8</accession>
<keyword evidence="3" id="KW-0238">DNA-binding</keyword>
<protein>
    <submittedName>
        <fullName evidence="8">Response regulator</fullName>
    </submittedName>
</protein>
<dbReference type="PANTHER" id="PTHR43214:SF37">
    <property type="entry name" value="TRANSCRIPTIONAL REGULATORY PROTEIN YDFI"/>
    <property type="match status" value="1"/>
</dbReference>
<feature type="domain" description="Response regulatory" evidence="7">
    <location>
        <begin position="5"/>
        <end position="121"/>
    </location>
</feature>
<dbReference type="SMART" id="SM00421">
    <property type="entry name" value="HTH_LUXR"/>
    <property type="match status" value="1"/>
</dbReference>
<gene>
    <name evidence="8" type="ORF">ACFSB2_24800</name>
</gene>
<dbReference type="CDD" id="cd06170">
    <property type="entry name" value="LuxR_C_like"/>
    <property type="match status" value="1"/>
</dbReference>